<organism evidence="3 4">
    <name type="scientific">Recurvomyces mirabilis</name>
    <dbReference type="NCBI Taxonomy" id="574656"/>
    <lineage>
        <taxon>Eukaryota</taxon>
        <taxon>Fungi</taxon>
        <taxon>Dikarya</taxon>
        <taxon>Ascomycota</taxon>
        <taxon>Pezizomycotina</taxon>
        <taxon>Dothideomycetes</taxon>
        <taxon>Dothideomycetidae</taxon>
        <taxon>Mycosphaerellales</taxon>
        <taxon>Teratosphaeriaceae</taxon>
        <taxon>Recurvomyces</taxon>
    </lineage>
</organism>
<accession>A0AAE1C1X2</accession>
<feature type="region of interest" description="Disordered" evidence="2">
    <location>
        <begin position="110"/>
        <end position="136"/>
    </location>
</feature>
<feature type="compositionally biased region" description="Polar residues" evidence="2">
    <location>
        <begin position="42"/>
        <end position="52"/>
    </location>
</feature>
<comment type="similarity">
    <text evidence="1">Belongs to the SDHAF4 family.</text>
</comment>
<protein>
    <submittedName>
        <fullName evidence="3">Uncharacterized protein</fullName>
    </submittedName>
</protein>
<reference evidence="3" key="1">
    <citation type="submission" date="2023-07" db="EMBL/GenBank/DDBJ databases">
        <title>Black Yeasts Isolated from many extreme environments.</title>
        <authorList>
            <person name="Coleine C."/>
            <person name="Stajich J.E."/>
            <person name="Selbmann L."/>
        </authorList>
    </citation>
    <scope>NUCLEOTIDE SEQUENCE</scope>
    <source>
        <strain evidence="3">CCFEE 5485</strain>
    </source>
</reference>
<name>A0AAE1C1X2_9PEZI</name>
<evidence type="ECO:0000313" key="4">
    <source>
        <dbReference type="Proteomes" id="UP001274830"/>
    </source>
</evidence>
<comment type="caution">
    <text evidence="3">The sequence shown here is derived from an EMBL/GenBank/DDBJ whole genome shotgun (WGS) entry which is preliminary data.</text>
</comment>
<dbReference type="Proteomes" id="UP001274830">
    <property type="component" value="Unassembled WGS sequence"/>
</dbReference>
<evidence type="ECO:0000256" key="2">
    <source>
        <dbReference type="SAM" id="MobiDB-lite"/>
    </source>
</evidence>
<gene>
    <name evidence="3" type="ORF">LTR78_005066</name>
</gene>
<dbReference type="EMBL" id="JAUTXT010000016">
    <property type="protein sequence ID" value="KAK3675132.1"/>
    <property type="molecule type" value="Genomic_DNA"/>
</dbReference>
<evidence type="ECO:0000256" key="1">
    <source>
        <dbReference type="ARBA" id="ARBA00005701"/>
    </source>
</evidence>
<evidence type="ECO:0000313" key="3">
    <source>
        <dbReference type="EMBL" id="KAK3675132.1"/>
    </source>
</evidence>
<keyword evidence="4" id="KW-1185">Reference proteome</keyword>
<dbReference type="InterPro" id="IPR012875">
    <property type="entry name" value="SDHF4"/>
</dbReference>
<dbReference type="AlphaFoldDB" id="A0AAE1C1X2"/>
<feature type="region of interest" description="Disordered" evidence="2">
    <location>
        <begin position="274"/>
        <end position="294"/>
    </location>
</feature>
<feature type="region of interest" description="Disordered" evidence="2">
    <location>
        <begin position="42"/>
        <end position="81"/>
    </location>
</feature>
<proteinExistence type="inferred from homology"/>
<sequence length="393" mass="43348">MRTGFSRRTFTAIPAARSAWSTGPSPPRLPKEEQEIFDKLQAESTGAFSTPRTAPDVTVKQAQSEAEDSLLNARSSKSDTDKMLEQLRERARLVAKGDGEELHPNVRRGAAPEFEGDTNPKTGEVGGPKNEPPKSCRQNRIAMAGQPPPYSDHHAGYFKYATPVAEQLSMGPNFQNNFEHRHEAYIFSPEQSNGSSPDALDKAASALYIPSTSPATSEVSLTHFVSSRSVPGQHLKLVKGYEDRGFISLPSGAFDEHSITRTLQHYIHPHFQQDMDPKVSTATSSSESSDSRVPKAHLHKIDISAESASFFDHPAPATSCYMFKWSKPNSVYGGPLGLSGAWEEDLAEVLEHASWKAGKDIMVLIRRVTQHQLEDLRAKWRNGTRVLDFPPAE</sequence>
<dbReference type="Pfam" id="PF07896">
    <property type="entry name" value="DUF1674"/>
    <property type="match status" value="1"/>
</dbReference>